<dbReference type="GO" id="GO:0006357">
    <property type="term" value="P:regulation of transcription by RNA polymerase II"/>
    <property type="evidence" value="ECO:0007669"/>
    <property type="project" value="TreeGrafter"/>
</dbReference>
<dbReference type="InterPro" id="IPR036236">
    <property type="entry name" value="Znf_C2H2_sf"/>
</dbReference>
<dbReference type="InterPro" id="IPR013087">
    <property type="entry name" value="Znf_C2H2_type"/>
</dbReference>
<protein>
    <recommendedName>
        <fullName evidence="2">C2H2-type domain-containing protein</fullName>
    </recommendedName>
</protein>
<dbReference type="GeneTree" id="ENSGT00940000160257"/>
<dbReference type="FunFam" id="3.30.160.60:FF:000219">
    <property type="entry name" value="Zinc finger protein 276"/>
    <property type="match status" value="1"/>
</dbReference>
<name>A0A8D2E0T0_SCIVU</name>
<keyword evidence="1" id="KW-0862">Zinc</keyword>
<feature type="domain" description="C2H2-type" evidence="2">
    <location>
        <begin position="224"/>
        <end position="251"/>
    </location>
</feature>
<proteinExistence type="predicted"/>
<dbReference type="SMART" id="SM00355">
    <property type="entry name" value="ZnF_C2H2"/>
    <property type="match status" value="3"/>
</dbReference>
<feature type="domain" description="C2H2-type" evidence="2">
    <location>
        <begin position="194"/>
        <end position="223"/>
    </location>
</feature>
<reference evidence="3" key="2">
    <citation type="submission" date="2025-09" db="UniProtKB">
        <authorList>
            <consortium name="Ensembl"/>
        </authorList>
    </citation>
    <scope>IDENTIFICATION</scope>
</reference>
<evidence type="ECO:0000259" key="2">
    <source>
        <dbReference type="PROSITE" id="PS50157"/>
    </source>
</evidence>
<keyword evidence="4" id="KW-1185">Reference proteome</keyword>
<dbReference type="AlphaFoldDB" id="A0A8D2E0T0"/>
<keyword evidence="1" id="KW-0863">Zinc-finger</keyword>
<dbReference type="Proteomes" id="UP000694564">
    <property type="component" value="Chromosome 16"/>
</dbReference>
<dbReference type="Pfam" id="PF00096">
    <property type="entry name" value="zf-C2H2"/>
    <property type="match status" value="3"/>
</dbReference>
<dbReference type="Gene3D" id="3.30.160.60">
    <property type="entry name" value="Classic Zinc Finger"/>
    <property type="match status" value="3"/>
</dbReference>
<evidence type="ECO:0000256" key="1">
    <source>
        <dbReference type="PROSITE-ProRule" id="PRU00042"/>
    </source>
</evidence>
<evidence type="ECO:0000313" key="4">
    <source>
        <dbReference type="Proteomes" id="UP000694564"/>
    </source>
</evidence>
<dbReference type="PANTHER" id="PTHR46179:SF9">
    <property type="entry name" value="ZINC FINGER PROTEIN 653"/>
    <property type="match status" value="1"/>
</dbReference>
<organism evidence="3 4">
    <name type="scientific">Sciurus vulgaris</name>
    <name type="common">Eurasian red squirrel</name>
    <dbReference type="NCBI Taxonomy" id="55149"/>
    <lineage>
        <taxon>Eukaryota</taxon>
        <taxon>Metazoa</taxon>
        <taxon>Chordata</taxon>
        <taxon>Craniata</taxon>
        <taxon>Vertebrata</taxon>
        <taxon>Euteleostomi</taxon>
        <taxon>Mammalia</taxon>
        <taxon>Eutheria</taxon>
        <taxon>Euarchontoglires</taxon>
        <taxon>Glires</taxon>
        <taxon>Rodentia</taxon>
        <taxon>Sciuromorpha</taxon>
        <taxon>Sciuridae</taxon>
        <taxon>Sciurinae</taxon>
        <taxon>Sciurini</taxon>
        <taxon>Sciurus</taxon>
    </lineage>
</organism>
<dbReference type="PROSITE" id="PS50157">
    <property type="entry name" value="ZINC_FINGER_C2H2_2"/>
    <property type="match status" value="2"/>
</dbReference>
<dbReference type="PANTHER" id="PTHR46179">
    <property type="entry name" value="ZINC FINGER PROTEIN"/>
    <property type="match status" value="1"/>
</dbReference>
<dbReference type="GO" id="GO:0005634">
    <property type="term" value="C:nucleus"/>
    <property type="evidence" value="ECO:0007669"/>
    <property type="project" value="TreeGrafter"/>
</dbReference>
<dbReference type="PROSITE" id="PS00028">
    <property type="entry name" value="ZINC_FINGER_C2H2_1"/>
    <property type="match status" value="2"/>
</dbReference>
<dbReference type="GO" id="GO:0003712">
    <property type="term" value="F:transcription coregulator activity"/>
    <property type="evidence" value="ECO:0007669"/>
    <property type="project" value="TreeGrafter"/>
</dbReference>
<dbReference type="InterPro" id="IPR051061">
    <property type="entry name" value="Zinc_finger_trans_reg"/>
</dbReference>
<reference evidence="3" key="1">
    <citation type="submission" date="2025-08" db="UniProtKB">
        <authorList>
            <consortium name="Ensembl"/>
        </authorList>
    </citation>
    <scope>IDENTIFICATION</scope>
</reference>
<sequence length="300" mass="33271">VPGMVPGSQVIIIAGPGYNTLTAEGIHLNVAAGSSAPSSGLGEEVPCAMMEGVAAYTQTEPEGSQPSTMDTTSIAGVETKKEKEDLYILKKEEKEEPVATELAELVATVPESAEPEAEAAGEELDGSDMSAIIYEIPKEPEKRRRSKRSRVMDADGLLEMFHCPYEGCSQVYVALGSFQVRTMSNLVHRKGKTKVCPHPGCGKKFYLSNHLRRHMIIHSGVREFTCETCGKSFKRKNHLEVHRRTHTGETPLQCEICGYQCRQRASLNWHMRSTTAEVQYNFTCERCGKRFENHPDHKPT</sequence>
<dbReference type="FunFam" id="3.30.160.60:FF:000685">
    <property type="entry name" value="Zinc finger protein 653"/>
    <property type="match status" value="1"/>
</dbReference>
<dbReference type="FunFam" id="3.30.160.60:FF:000651">
    <property type="entry name" value="Putative zinc finger protein 653"/>
    <property type="match status" value="1"/>
</dbReference>
<dbReference type="OrthoDB" id="8685330at2759"/>
<dbReference type="SUPFAM" id="SSF57667">
    <property type="entry name" value="beta-beta-alpha zinc fingers"/>
    <property type="match status" value="2"/>
</dbReference>
<evidence type="ECO:0000313" key="3">
    <source>
        <dbReference type="Ensembl" id="ENSSVLP00005031467.1"/>
    </source>
</evidence>
<dbReference type="Ensembl" id="ENSSVLT00005034944.1">
    <property type="protein sequence ID" value="ENSSVLP00005031467.1"/>
    <property type="gene ID" value="ENSSVLG00005024790.1"/>
</dbReference>
<keyword evidence="1" id="KW-0479">Metal-binding</keyword>
<dbReference type="GO" id="GO:0008270">
    <property type="term" value="F:zinc ion binding"/>
    <property type="evidence" value="ECO:0007669"/>
    <property type="project" value="UniProtKB-KW"/>
</dbReference>
<accession>A0A8D2E0T0</accession>